<dbReference type="InterPro" id="IPR000535">
    <property type="entry name" value="MSP_dom"/>
</dbReference>
<evidence type="ECO:0000256" key="5">
    <source>
        <dbReference type="ARBA" id="ARBA00070425"/>
    </source>
</evidence>
<feature type="transmembrane region" description="Helical" evidence="7">
    <location>
        <begin position="223"/>
        <end position="245"/>
    </location>
</feature>
<dbReference type="PANTHER" id="PTHR34441:SF1">
    <property type="entry name" value="MOTILE SPERM DOMAIN-CONTAINING 1"/>
    <property type="match status" value="1"/>
</dbReference>
<dbReference type="InterPro" id="IPR008962">
    <property type="entry name" value="PapD-like_sf"/>
</dbReference>
<evidence type="ECO:0000256" key="6">
    <source>
        <dbReference type="SAM" id="MobiDB-lite"/>
    </source>
</evidence>
<dbReference type="InterPro" id="IPR013783">
    <property type="entry name" value="Ig-like_fold"/>
</dbReference>
<evidence type="ECO:0000256" key="1">
    <source>
        <dbReference type="ARBA" id="ARBA00004141"/>
    </source>
</evidence>
<sequence length="246" mass="26937">MRRRDPEGGGVKEREWGGARKTDSASTSLSAFRNPAGPAPEGKLPVFLFPHELIFFADDQSSHKQVLTLYNPYSFILKFKILCTAPARFTVLDAVGHVKPSSCIDIVIRHRDVSPRHYGQKERFRMEVWEEGGVGRGPAGSKEVCAVLQPARAEASTARAEPTGPAQPRELPHSLVSAHILAVQGRSQTPGFSVLCVLVGVACIAFLMFPLHGDTSTLVPPHFHVTVMQKLVCAYILGLLTMVFLR</sequence>
<keyword evidence="10" id="KW-1185">Reference proteome</keyword>
<dbReference type="GO" id="GO:0005737">
    <property type="term" value="C:cytoplasm"/>
    <property type="evidence" value="ECO:0007669"/>
    <property type="project" value="TreeGrafter"/>
</dbReference>
<feature type="compositionally biased region" description="Basic and acidic residues" evidence="6">
    <location>
        <begin position="1"/>
        <end position="23"/>
    </location>
</feature>
<evidence type="ECO:0000256" key="3">
    <source>
        <dbReference type="ARBA" id="ARBA00022989"/>
    </source>
</evidence>
<dbReference type="EMBL" id="JAGXEW010000040">
    <property type="protein sequence ID" value="KAK1153583.1"/>
    <property type="molecule type" value="Genomic_DNA"/>
</dbReference>
<dbReference type="FunFam" id="2.60.40.10:FF:000676">
    <property type="entry name" value="motile sperm domain-containing protein 3"/>
    <property type="match status" value="1"/>
</dbReference>
<feature type="region of interest" description="Disordered" evidence="6">
    <location>
        <begin position="1"/>
        <end position="34"/>
    </location>
</feature>
<evidence type="ECO:0000313" key="10">
    <source>
        <dbReference type="Proteomes" id="UP001230051"/>
    </source>
</evidence>
<dbReference type="PANTHER" id="PTHR34441">
    <property type="entry name" value="MOTILE SPERM DOMAIN-CONTAINING PROTEIN 1"/>
    <property type="match status" value="1"/>
</dbReference>
<feature type="transmembrane region" description="Helical" evidence="7">
    <location>
        <begin position="192"/>
        <end position="211"/>
    </location>
</feature>
<feature type="domain" description="MSP" evidence="8">
    <location>
        <begin position="46"/>
        <end position="125"/>
    </location>
</feature>
<organism evidence="9 10">
    <name type="scientific">Acipenser oxyrinchus oxyrinchus</name>
    <dbReference type="NCBI Taxonomy" id="40147"/>
    <lineage>
        <taxon>Eukaryota</taxon>
        <taxon>Metazoa</taxon>
        <taxon>Chordata</taxon>
        <taxon>Craniata</taxon>
        <taxon>Vertebrata</taxon>
        <taxon>Euteleostomi</taxon>
        <taxon>Actinopterygii</taxon>
        <taxon>Chondrostei</taxon>
        <taxon>Acipenseriformes</taxon>
        <taxon>Acipenseridae</taxon>
        <taxon>Acipenser</taxon>
    </lineage>
</organism>
<dbReference type="SUPFAM" id="SSF49354">
    <property type="entry name" value="PapD-like"/>
    <property type="match status" value="1"/>
</dbReference>
<evidence type="ECO:0000256" key="2">
    <source>
        <dbReference type="ARBA" id="ARBA00022692"/>
    </source>
</evidence>
<keyword evidence="3 7" id="KW-1133">Transmembrane helix</keyword>
<dbReference type="InterPro" id="IPR039283">
    <property type="entry name" value="MOSPD1/3"/>
</dbReference>
<gene>
    <name evidence="9" type="primary">Mospd1</name>
    <name evidence="9" type="ORF">AOXY_G29669</name>
</gene>
<proteinExistence type="predicted"/>
<evidence type="ECO:0000256" key="7">
    <source>
        <dbReference type="SAM" id="Phobius"/>
    </source>
</evidence>
<comment type="caution">
    <text evidence="9">The sequence shown here is derived from an EMBL/GenBank/DDBJ whole genome shotgun (WGS) entry which is preliminary data.</text>
</comment>
<evidence type="ECO:0000313" key="9">
    <source>
        <dbReference type="EMBL" id="KAK1153583.1"/>
    </source>
</evidence>
<protein>
    <recommendedName>
        <fullName evidence="5">Motile sperm domain-containing protein 3</fullName>
    </recommendedName>
</protein>
<evidence type="ECO:0000256" key="4">
    <source>
        <dbReference type="ARBA" id="ARBA00023136"/>
    </source>
</evidence>
<reference evidence="9" key="1">
    <citation type="submission" date="2022-02" db="EMBL/GenBank/DDBJ databases">
        <title>Atlantic sturgeon de novo genome assembly.</title>
        <authorList>
            <person name="Stock M."/>
            <person name="Klopp C."/>
            <person name="Guiguen Y."/>
            <person name="Cabau C."/>
            <person name="Parinello H."/>
            <person name="Santidrian Yebra-Pimentel E."/>
            <person name="Kuhl H."/>
            <person name="Dirks R.P."/>
            <person name="Guessner J."/>
            <person name="Wuertz S."/>
            <person name="Du K."/>
            <person name="Schartl M."/>
        </authorList>
    </citation>
    <scope>NUCLEOTIDE SEQUENCE</scope>
    <source>
        <strain evidence="9">STURGEONOMICS-FGT-2020</strain>
        <tissue evidence="9">Whole blood</tissue>
    </source>
</reference>
<dbReference type="Proteomes" id="UP001230051">
    <property type="component" value="Unassembled WGS sequence"/>
</dbReference>
<evidence type="ECO:0000259" key="8">
    <source>
        <dbReference type="Pfam" id="PF00635"/>
    </source>
</evidence>
<name>A0AAD8CQ01_ACIOX</name>
<keyword evidence="4 7" id="KW-0472">Membrane</keyword>
<dbReference type="GO" id="GO:0016020">
    <property type="term" value="C:membrane"/>
    <property type="evidence" value="ECO:0007669"/>
    <property type="project" value="UniProtKB-SubCell"/>
</dbReference>
<keyword evidence="2 7" id="KW-0812">Transmembrane</keyword>
<dbReference type="AlphaFoldDB" id="A0AAD8CQ01"/>
<comment type="subcellular location">
    <subcellularLocation>
        <location evidence="1">Membrane</location>
        <topology evidence="1">Multi-pass membrane protein</topology>
    </subcellularLocation>
</comment>
<dbReference type="Pfam" id="PF00635">
    <property type="entry name" value="Motile_Sperm"/>
    <property type="match status" value="1"/>
</dbReference>
<accession>A0AAD8CQ01</accession>
<dbReference type="Gene3D" id="2.60.40.10">
    <property type="entry name" value="Immunoglobulins"/>
    <property type="match status" value="1"/>
</dbReference>